<feature type="region of interest" description="Disordered" evidence="1">
    <location>
        <begin position="100"/>
        <end position="156"/>
    </location>
</feature>
<dbReference type="PANTHER" id="PTHR13194">
    <property type="entry name" value="COMPLEX I INTERMEDIATE-ASSOCIATED PROTEIN 30"/>
    <property type="match status" value="1"/>
</dbReference>
<evidence type="ECO:0000313" key="4">
    <source>
        <dbReference type="Proteomes" id="UP001164286"/>
    </source>
</evidence>
<dbReference type="InterPro" id="IPR013857">
    <property type="entry name" value="NADH-UbQ_OxRdtase-assoc_prot30"/>
</dbReference>
<comment type="caution">
    <text evidence="3">The sequence shown here is derived from an EMBL/GenBank/DDBJ whole genome shotgun (WGS) entry which is preliminary data.</text>
</comment>
<dbReference type="Pfam" id="PF08547">
    <property type="entry name" value="CIA30"/>
    <property type="match status" value="1"/>
</dbReference>
<evidence type="ECO:0000259" key="2">
    <source>
        <dbReference type="Pfam" id="PF08547"/>
    </source>
</evidence>
<evidence type="ECO:0000256" key="1">
    <source>
        <dbReference type="SAM" id="MobiDB-lite"/>
    </source>
</evidence>
<dbReference type="GO" id="GO:0051082">
    <property type="term" value="F:unfolded protein binding"/>
    <property type="evidence" value="ECO:0007669"/>
    <property type="project" value="TreeGrafter"/>
</dbReference>
<accession>A0AA38H6M9</accession>
<evidence type="ECO:0000313" key="3">
    <source>
        <dbReference type="EMBL" id="KAI9635048.1"/>
    </source>
</evidence>
<protein>
    <recommendedName>
        <fullName evidence="2">NADH:ubiquinone oxidoreductase intermediate-associated protein 30 domain-containing protein</fullName>
    </recommendedName>
</protein>
<dbReference type="EMBL" id="JAKWFO010000005">
    <property type="protein sequence ID" value="KAI9635048.1"/>
    <property type="molecule type" value="Genomic_DNA"/>
</dbReference>
<sequence length="263" mass="29072">MSALTKPATIFPSWHFSRWHAVDDRVRGGSSQSHLDPVPIDVGSAVGYDKPTGARFWGTLDTKTLGGAGFASQRYIFGPEPLDLPRLSYQGITLRLLPDEQKTASSSTSPAPINGKSHPEDPHTFTLVLKTSPPQHTPSKPKLPPNPEPASLSYEHDFSLSSPLRSSHTPETLHLSFDDFKAVYRGRDVPTSDPRYKPFDPTKIFELSLMCRSAFGKQEGEFGVVVVSMEGWGRAEKKEREGCWRGVQQWVGSWLGGERGVKL</sequence>
<dbReference type="GeneID" id="77731783"/>
<proteinExistence type="predicted"/>
<reference evidence="3" key="1">
    <citation type="journal article" date="2022" name="G3 (Bethesda)">
        <title>High quality genome of the basidiomycete yeast Dioszegia hungarica PDD-24b-2 isolated from cloud water.</title>
        <authorList>
            <person name="Jarrige D."/>
            <person name="Haridas S."/>
            <person name="Bleykasten-Grosshans C."/>
            <person name="Joly M."/>
            <person name="Nadalig T."/>
            <person name="Sancelme M."/>
            <person name="Vuilleumier S."/>
            <person name="Grigoriev I.V."/>
            <person name="Amato P."/>
            <person name="Bringel F."/>
        </authorList>
    </citation>
    <scope>NUCLEOTIDE SEQUENCE</scope>
    <source>
        <strain evidence="3">PDD-24b-2</strain>
    </source>
</reference>
<dbReference type="RefSeq" id="XP_052944825.1">
    <property type="nucleotide sequence ID" value="XM_053092578.1"/>
</dbReference>
<dbReference type="Proteomes" id="UP001164286">
    <property type="component" value="Unassembled WGS sequence"/>
</dbReference>
<organism evidence="3 4">
    <name type="scientific">Dioszegia hungarica</name>
    <dbReference type="NCBI Taxonomy" id="4972"/>
    <lineage>
        <taxon>Eukaryota</taxon>
        <taxon>Fungi</taxon>
        <taxon>Dikarya</taxon>
        <taxon>Basidiomycota</taxon>
        <taxon>Agaricomycotina</taxon>
        <taxon>Tremellomycetes</taxon>
        <taxon>Tremellales</taxon>
        <taxon>Bulleribasidiaceae</taxon>
        <taxon>Dioszegia</taxon>
    </lineage>
</organism>
<name>A0AA38H6M9_9TREE</name>
<dbReference type="AlphaFoldDB" id="A0AA38H6M9"/>
<keyword evidence="4" id="KW-1185">Reference proteome</keyword>
<dbReference type="GO" id="GO:0010257">
    <property type="term" value="P:NADH dehydrogenase complex assembly"/>
    <property type="evidence" value="ECO:0007669"/>
    <property type="project" value="TreeGrafter"/>
</dbReference>
<feature type="domain" description="NADH:ubiquinone oxidoreductase intermediate-associated protein 30" evidence="2">
    <location>
        <begin position="15"/>
        <end position="224"/>
    </location>
</feature>
<gene>
    <name evidence="3" type="ORF">MKK02DRAFT_43725</name>
</gene>
<dbReference type="PANTHER" id="PTHR13194:SF19">
    <property type="entry name" value="NAD(P)-BINDING ROSSMANN-FOLD SUPERFAMILY PROTEIN"/>
    <property type="match status" value="1"/>
</dbReference>
<dbReference type="InterPro" id="IPR039131">
    <property type="entry name" value="NDUFAF1"/>
</dbReference>